<sequence>MAGFREPAQPELRSGESSYNGSVTEVSAIWQIMSSGLPPKNGQVLPKIGRNVLPDSKLWRVLDITVILSPQRKQAPRVTKRTKSCRKVAFQQPFLTKKRQRVRELAKQENVSINQFIAAAVAEKMSALMTAEYLENRAKQGDRDKFEHAMSKIPDTPPEACDRL</sequence>
<organism evidence="2">
    <name type="scientific">marine sediment metagenome</name>
    <dbReference type="NCBI Taxonomy" id="412755"/>
    <lineage>
        <taxon>unclassified sequences</taxon>
        <taxon>metagenomes</taxon>
        <taxon>ecological metagenomes</taxon>
    </lineage>
</organism>
<evidence type="ECO:0008006" key="3">
    <source>
        <dbReference type="Google" id="ProtNLM"/>
    </source>
</evidence>
<proteinExistence type="predicted"/>
<protein>
    <recommendedName>
        <fullName evidence="3">Toxin-antitoxin system HicB family antitoxin</fullName>
    </recommendedName>
</protein>
<evidence type="ECO:0000256" key="1">
    <source>
        <dbReference type="SAM" id="MobiDB-lite"/>
    </source>
</evidence>
<feature type="region of interest" description="Disordered" evidence="1">
    <location>
        <begin position="1"/>
        <end position="20"/>
    </location>
</feature>
<accession>A0A0F9EK99</accession>
<comment type="caution">
    <text evidence="2">The sequence shown here is derived from an EMBL/GenBank/DDBJ whole genome shotgun (WGS) entry which is preliminary data.</text>
</comment>
<dbReference type="AlphaFoldDB" id="A0A0F9EK99"/>
<reference evidence="2" key="1">
    <citation type="journal article" date="2015" name="Nature">
        <title>Complex archaea that bridge the gap between prokaryotes and eukaryotes.</title>
        <authorList>
            <person name="Spang A."/>
            <person name="Saw J.H."/>
            <person name="Jorgensen S.L."/>
            <person name="Zaremba-Niedzwiedzka K."/>
            <person name="Martijn J."/>
            <person name="Lind A.E."/>
            <person name="van Eijk R."/>
            <person name="Schleper C."/>
            <person name="Guy L."/>
            <person name="Ettema T.J."/>
        </authorList>
    </citation>
    <scope>NUCLEOTIDE SEQUENCE</scope>
</reference>
<feature type="compositionally biased region" description="Basic and acidic residues" evidence="1">
    <location>
        <begin position="141"/>
        <end position="150"/>
    </location>
</feature>
<gene>
    <name evidence="2" type="ORF">LCGC14_2064770</name>
</gene>
<evidence type="ECO:0000313" key="2">
    <source>
        <dbReference type="EMBL" id="KKL74449.1"/>
    </source>
</evidence>
<feature type="region of interest" description="Disordered" evidence="1">
    <location>
        <begin position="141"/>
        <end position="164"/>
    </location>
</feature>
<dbReference type="EMBL" id="LAZR01024648">
    <property type="protein sequence ID" value="KKL74449.1"/>
    <property type="molecule type" value="Genomic_DNA"/>
</dbReference>
<name>A0A0F9EK99_9ZZZZ</name>